<dbReference type="Pfam" id="PF00156">
    <property type="entry name" value="Pribosyltran"/>
    <property type="match status" value="1"/>
</dbReference>
<keyword evidence="13 16" id="KW-0460">Magnesium</keyword>
<evidence type="ECO:0000259" key="17">
    <source>
        <dbReference type="Pfam" id="PF00156"/>
    </source>
</evidence>
<comment type="pathway">
    <text evidence="5">Purine metabolism; GMP biosynthesis via salvage pathway; GMP from guanine: step 1/1.</text>
</comment>
<dbReference type="GO" id="GO:0052657">
    <property type="term" value="F:guanine phosphoribosyltransferase activity"/>
    <property type="evidence" value="ECO:0007669"/>
    <property type="project" value="UniProtKB-ARBA"/>
</dbReference>
<accession>A0A139N2F1</accession>
<evidence type="ECO:0000256" key="15">
    <source>
        <dbReference type="ARBA" id="ARBA00049402"/>
    </source>
</evidence>
<dbReference type="Proteomes" id="UP000070096">
    <property type="component" value="Unassembled WGS sequence"/>
</dbReference>
<evidence type="ECO:0000256" key="2">
    <source>
        <dbReference type="ARBA" id="ARBA00002049"/>
    </source>
</evidence>
<dbReference type="InterPro" id="IPR029057">
    <property type="entry name" value="PRTase-like"/>
</dbReference>
<dbReference type="GO" id="GO:0006166">
    <property type="term" value="P:purine ribonucleoside salvage"/>
    <property type="evidence" value="ECO:0007669"/>
    <property type="project" value="UniProtKB-KW"/>
</dbReference>
<keyword evidence="9 16" id="KW-0808">Transferase</keyword>
<dbReference type="GO" id="GO:0006178">
    <property type="term" value="P:guanine salvage"/>
    <property type="evidence" value="ECO:0007669"/>
    <property type="project" value="TreeGrafter"/>
</dbReference>
<evidence type="ECO:0000256" key="7">
    <source>
        <dbReference type="ARBA" id="ARBA00022490"/>
    </source>
</evidence>
<proteinExistence type="inferred from homology"/>
<evidence type="ECO:0000256" key="14">
    <source>
        <dbReference type="ARBA" id="ARBA00048811"/>
    </source>
</evidence>
<comment type="cofactor">
    <cofactor evidence="1 16">
        <name>Mg(2+)</name>
        <dbReference type="ChEBI" id="CHEBI:18420"/>
    </cofactor>
</comment>
<organism evidence="18 19">
    <name type="scientific">Streptococcus gordonii</name>
    <dbReference type="NCBI Taxonomy" id="1302"/>
    <lineage>
        <taxon>Bacteria</taxon>
        <taxon>Bacillati</taxon>
        <taxon>Bacillota</taxon>
        <taxon>Bacilli</taxon>
        <taxon>Lactobacillales</taxon>
        <taxon>Streptococcaceae</taxon>
        <taxon>Streptococcus</taxon>
    </lineage>
</organism>
<dbReference type="InterPro" id="IPR000836">
    <property type="entry name" value="PRTase_dom"/>
</dbReference>
<feature type="domain" description="Phosphoribosyltransferase" evidence="17">
    <location>
        <begin position="14"/>
        <end position="160"/>
    </location>
</feature>
<sequence length="180" mass="20108">MLEKDIKKVLISHDEIVVAAKKLGAQLTEDYHGKNPILVGVLKGSVPFMAELIKHIDTHIELDFMIVSSYHGGTSSSGVINIKKDVDQDVAGRDILFIEDIIDTGKTLKSLCEMFKDRNAASVKIATLLDKPEGRLVEIEADYTCFTIPNEFVVGYGLDYVENYRNLPYVGILKEEVYTK</sequence>
<comment type="catalytic activity">
    <reaction evidence="14">
        <text>GMP + diphosphate = guanine + 5-phospho-alpha-D-ribose 1-diphosphate</text>
        <dbReference type="Rhea" id="RHEA:25424"/>
        <dbReference type="ChEBI" id="CHEBI:16235"/>
        <dbReference type="ChEBI" id="CHEBI:33019"/>
        <dbReference type="ChEBI" id="CHEBI:58017"/>
        <dbReference type="ChEBI" id="CHEBI:58115"/>
        <dbReference type="EC" id="2.4.2.8"/>
    </reaction>
    <physiologicalReaction direction="right-to-left" evidence="14">
        <dbReference type="Rhea" id="RHEA:25426"/>
    </physiologicalReaction>
</comment>
<dbReference type="UniPathway" id="UPA00591">
    <property type="reaction ID" value="UER00648"/>
</dbReference>
<keyword evidence="7 16" id="KW-0963">Cytoplasm</keyword>
<dbReference type="GO" id="GO:0032264">
    <property type="term" value="P:IMP salvage"/>
    <property type="evidence" value="ECO:0007669"/>
    <property type="project" value="UniProtKB-UniPathway"/>
</dbReference>
<dbReference type="FunFam" id="3.40.50.2020:FF:000006">
    <property type="entry name" value="Hypoxanthine phosphoribosyltransferase"/>
    <property type="match status" value="1"/>
</dbReference>
<keyword evidence="12 16" id="KW-0547">Nucleotide-binding</keyword>
<name>A0A139N2F1_STRGN</name>
<dbReference type="GO" id="GO:0005829">
    <property type="term" value="C:cytosol"/>
    <property type="evidence" value="ECO:0007669"/>
    <property type="project" value="TreeGrafter"/>
</dbReference>
<dbReference type="InterPro" id="IPR005904">
    <property type="entry name" value="Hxn_phspho_trans"/>
</dbReference>
<comment type="subcellular location">
    <subcellularLocation>
        <location evidence="3 16">Cytoplasm</location>
    </subcellularLocation>
</comment>
<evidence type="ECO:0000256" key="13">
    <source>
        <dbReference type="ARBA" id="ARBA00022842"/>
    </source>
</evidence>
<evidence type="ECO:0000313" key="19">
    <source>
        <dbReference type="Proteomes" id="UP000070096"/>
    </source>
</evidence>
<dbReference type="PATRIC" id="fig|1302.21.peg.1846"/>
<comment type="similarity">
    <text evidence="6 16">Belongs to the purine/pyrimidine phosphoribosyltransferase family.</text>
</comment>
<evidence type="ECO:0000256" key="9">
    <source>
        <dbReference type="ARBA" id="ARBA00022679"/>
    </source>
</evidence>
<evidence type="ECO:0000256" key="8">
    <source>
        <dbReference type="ARBA" id="ARBA00022676"/>
    </source>
</evidence>
<dbReference type="EMBL" id="LQRC01000219">
    <property type="protein sequence ID" value="KXT70198.1"/>
    <property type="molecule type" value="Genomic_DNA"/>
</dbReference>
<dbReference type="GO" id="GO:0000166">
    <property type="term" value="F:nucleotide binding"/>
    <property type="evidence" value="ECO:0007669"/>
    <property type="project" value="UniProtKB-KW"/>
</dbReference>
<dbReference type="GO" id="GO:0000287">
    <property type="term" value="F:magnesium ion binding"/>
    <property type="evidence" value="ECO:0007669"/>
    <property type="project" value="TreeGrafter"/>
</dbReference>
<dbReference type="PANTHER" id="PTHR43340:SF1">
    <property type="entry name" value="HYPOXANTHINE PHOSPHORIBOSYLTRANSFERASE"/>
    <property type="match status" value="1"/>
</dbReference>
<dbReference type="CDD" id="cd06223">
    <property type="entry name" value="PRTases_typeI"/>
    <property type="match status" value="1"/>
</dbReference>
<evidence type="ECO:0000256" key="6">
    <source>
        <dbReference type="ARBA" id="ARBA00008391"/>
    </source>
</evidence>
<evidence type="ECO:0000256" key="11">
    <source>
        <dbReference type="ARBA" id="ARBA00022726"/>
    </source>
</evidence>
<evidence type="ECO:0000256" key="10">
    <source>
        <dbReference type="ARBA" id="ARBA00022723"/>
    </source>
</evidence>
<dbReference type="NCBIfam" id="TIGR01203">
    <property type="entry name" value="HGPRTase"/>
    <property type="match status" value="1"/>
</dbReference>
<dbReference type="GO" id="GO:0032263">
    <property type="term" value="P:GMP salvage"/>
    <property type="evidence" value="ECO:0007669"/>
    <property type="project" value="UniProtKB-UniPathway"/>
</dbReference>
<evidence type="ECO:0000256" key="1">
    <source>
        <dbReference type="ARBA" id="ARBA00001946"/>
    </source>
</evidence>
<evidence type="ECO:0000256" key="3">
    <source>
        <dbReference type="ARBA" id="ARBA00004496"/>
    </source>
</evidence>
<dbReference type="AlphaFoldDB" id="A0A139N2F1"/>
<evidence type="ECO:0000256" key="4">
    <source>
        <dbReference type="ARBA" id="ARBA00004669"/>
    </source>
</evidence>
<dbReference type="EC" id="2.4.2.8" evidence="16"/>
<reference evidence="18 19" key="1">
    <citation type="submission" date="2016-01" db="EMBL/GenBank/DDBJ databases">
        <title>Highly variable Streptococcus oralis are common among viridans streptococci isolated from primates.</title>
        <authorList>
            <person name="Denapaite D."/>
            <person name="Rieger M."/>
            <person name="Koendgen S."/>
            <person name="Brueckner R."/>
            <person name="Ochigava I."/>
            <person name="Kappeler P."/>
            <person name="Maetz-Rensing K."/>
            <person name="Leendertz F."/>
            <person name="Hakenbeck R."/>
        </authorList>
    </citation>
    <scope>NUCLEOTIDE SEQUENCE [LARGE SCALE GENOMIC DNA]</scope>
    <source>
        <strain evidence="18 19">DD07</strain>
    </source>
</reference>
<dbReference type="UniPathway" id="UPA00909">
    <property type="reaction ID" value="UER00887"/>
</dbReference>
<evidence type="ECO:0000256" key="16">
    <source>
        <dbReference type="RuleBase" id="RU364099"/>
    </source>
</evidence>
<dbReference type="GO" id="GO:0046100">
    <property type="term" value="P:hypoxanthine metabolic process"/>
    <property type="evidence" value="ECO:0007669"/>
    <property type="project" value="TreeGrafter"/>
</dbReference>
<dbReference type="Gene3D" id="3.40.50.2020">
    <property type="match status" value="1"/>
</dbReference>
<comment type="caution">
    <text evidence="18">The sequence shown here is derived from an EMBL/GenBank/DDBJ whole genome shotgun (WGS) entry which is preliminary data.</text>
</comment>
<protein>
    <recommendedName>
        <fullName evidence="16">Hypoxanthine phosphoribosyltransferase</fullName>
        <ecNumber evidence="16">2.4.2.8</ecNumber>
    </recommendedName>
</protein>
<evidence type="ECO:0000313" key="18">
    <source>
        <dbReference type="EMBL" id="KXT70198.1"/>
    </source>
</evidence>
<keyword evidence="10 16" id="KW-0479">Metal-binding</keyword>
<keyword evidence="11 16" id="KW-0660">Purine salvage</keyword>
<dbReference type="SUPFAM" id="SSF53271">
    <property type="entry name" value="PRTase-like"/>
    <property type="match status" value="1"/>
</dbReference>
<gene>
    <name evidence="18" type="ORF">SGODD07_01668</name>
</gene>
<evidence type="ECO:0000256" key="5">
    <source>
        <dbReference type="ARBA" id="ARBA00004676"/>
    </source>
</evidence>
<comment type="pathway">
    <text evidence="4 16">Purine metabolism; IMP biosynthesis via salvage pathway; IMP from hypoxanthine: step 1/1.</text>
</comment>
<keyword evidence="8 16" id="KW-0328">Glycosyltransferase</keyword>
<comment type="function">
    <text evidence="2">Purine salvage pathway enzyme that catalyzes the transfer of the ribosyl-5-phosphate group from 5-phospho-alpha-D-ribose 1-diphosphate (PRPP) to the N9 position of the 6-oxopurines hypoxanthine and guanine to form the corresponding ribonucleotides IMP (inosine 5'-monophosphate) and GMP (guanosine 5'-monophosphate), with the release of PPi.</text>
</comment>
<comment type="catalytic activity">
    <reaction evidence="15">
        <text>IMP + diphosphate = hypoxanthine + 5-phospho-alpha-D-ribose 1-diphosphate</text>
        <dbReference type="Rhea" id="RHEA:17973"/>
        <dbReference type="ChEBI" id="CHEBI:17368"/>
        <dbReference type="ChEBI" id="CHEBI:33019"/>
        <dbReference type="ChEBI" id="CHEBI:58017"/>
        <dbReference type="ChEBI" id="CHEBI:58053"/>
        <dbReference type="EC" id="2.4.2.8"/>
    </reaction>
    <physiologicalReaction direction="right-to-left" evidence="15">
        <dbReference type="Rhea" id="RHEA:17975"/>
    </physiologicalReaction>
</comment>
<dbReference type="GO" id="GO:0004422">
    <property type="term" value="F:hypoxanthine phosphoribosyltransferase activity"/>
    <property type="evidence" value="ECO:0007669"/>
    <property type="project" value="InterPro"/>
</dbReference>
<evidence type="ECO:0000256" key="12">
    <source>
        <dbReference type="ARBA" id="ARBA00022741"/>
    </source>
</evidence>
<dbReference type="PANTHER" id="PTHR43340">
    <property type="entry name" value="HYPOXANTHINE-GUANINE PHOSPHORIBOSYLTRANSFERASE"/>
    <property type="match status" value="1"/>
</dbReference>
<dbReference type="InterPro" id="IPR050408">
    <property type="entry name" value="HGPRT"/>
</dbReference>